<keyword evidence="3" id="KW-0804">Transcription</keyword>
<keyword evidence="6" id="KW-1185">Reference proteome</keyword>
<dbReference type="Pfam" id="PF12833">
    <property type="entry name" value="HTH_18"/>
    <property type="match status" value="1"/>
</dbReference>
<dbReference type="InterPro" id="IPR018060">
    <property type="entry name" value="HTH_AraC"/>
</dbReference>
<name>A0ABV0EZP8_9ENTE</name>
<evidence type="ECO:0000256" key="3">
    <source>
        <dbReference type="ARBA" id="ARBA00023163"/>
    </source>
</evidence>
<comment type="caution">
    <text evidence="5">The sequence shown here is derived from an EMBL/GenBank/DDBJ whole genome shotgun (WGS) entry which is preliminary data.</text>
</comment>
<gene>
    <name evidence="5" type="ORF">JZO67_005216</name>
</gene>
<feature type="domain" description="HTH araC/xylS-type" evidence="4">
    <location>
        <begin position="222"/>
        <end position="319"/>
    </location>
</feature>
<dbReference type="Proteomes" id="UP000664357">
    <property type="component" value="Unassembled WGS sequence"/>
</dbReference>
<keyword evidence="2" id="KW-0238">DNA-binding</keyword>
<dbReference type="Pfam" id="PF02311">
    <property type="entry name" value="AraC_binding"/>
    <property type="match status" value="1"/>
</dbReference>
<organism evidence="5 6">
    <name type="scientific">Candidatus Enterococcus ferrettii</name>
    <dbReference type="NCBI Taxonomy" id="2815324"/>
    <lineage>
        <taxon>Bacteria</taxon>
        <taxon>Bacillati</taxon>
        <taxon>Bacillota</taxon>
        <taxon>Bacilli</taxon>
        <taxon>Lactobacillales</taxon>
        <taxon>Enterococcaceae</taxon>
        <taxon>Enterococcus</taxon>
    </lineage>
</organism>
<keyword evidence="1" id="KW-0805">Transcription regulation</keyword>
<dbReference type="SUPFAM" id="SSF46689">
    <property type="entry name" value="Homeodomain-like"/>
    <property type="match status" value="1"/>
</dbReference>
<dbReference type="SMART" id="SM00342">
    <property type="entry name" value="HTH_ARAC"/>
    <property type="match status" value="1"/>
</dbReference>
<dbReference type="PANTHER" id="PTHR43280:SF28">
    <property type="entry name" value="HTH-TYPE TRANSCRIPTIONAL ACTIVATOR RHAS"/>
    <property type="match status" value="1"/>
</dbReference>
<dbReference type="PROSITE" id="PS01124">
    <property type="entry name" value="HTH_ARAC_FAMILY_2"/>
    <property type="match status" value="1"/>
</dbReference>
<evidence type="ECO:0000259" key="4">
    <source>
        <dbReference type="PROSITE" id="PS01124"/>
    </source>
</evidence>
<dbReference type="RefSeq" id="WP_207703184.1">
    <property type="nucleotide sequence ID" value="NZ_JAFREL020000008.1"/>
</dbReference>
<dbReference type="InterPro" id="IPR009057">
    <property type="entry name" value="Homeodomain-like_sf"/>
</dbReference>
<dbReference type="EMBL" id="JAFREL020000008">
    <property type="protein sequence ID" value="MEO1773232.1"/>
    <property type="molecule type" value="Genomic_DNA"/>
</dbReference>
<dbReference type="SUPFAM" id="SSF51182">
    <property type="entry name" value="RmlC-like cupins"/>
    <property type="match status" value="1"/>
</dbReference>
<evidence type="ECO:0000256" key="1">
    <source>
        <dbReference type="ARBA" id="ARBA00023015"/>
    </source>
</evidence>
<accession>A0ABV0EZP8</accession>
<evidence type="ECO:0000313" key="6">
    <source>
        <dbReference type="Proteomes" id="UP000664357"/>
    </source>
</evidence>
<sequence>MMHELRELLQKELPVETLQRQSGKNINEMNLNYEESIVPKIPLVNFFEEGNIFINKHPRFSHTPAHTHSFVEFNYVYTGRCIQWINGDRVALSQGQLILMDRNIIQQIDYVGEEDLILNILVQDSSIPTELLNNLAQSEDIVTQFIVQASQKQASHNNFMVFDLTEQKIAQQLIELMALKFFQPQRNKVRSLNLLLSALLVELSNTTTLYTNNTYSEKKEIFQLLKYINDHYCEVSLKQLGNHFGYNKNYISNMIKAKTGSTFQELIDQKRLSEAKIMLQNTNYSISEIAEAIGYKSTPSIFKLFQQKTGQTPNDFRQKKKPQE</sequence>
<dbReference type="PANTHER" id="PTHR43280">
    <property type="entry name" value="ARAC-FAMILY TRANSCRIPTIONAL REGULATOR"/>
    <property type="match status" value="1"/>
</dbReference>
<dbReference type="InterPro" id="IPR011051">
    <property type="entry name" value="RmlC_Cupin_sf"/>
</dbReference>
<evidence type="ECO:0000256" key="2">
    <source>
        <dbReference type="ARBA" id="ARBA00023125"/>
    </source>
</evidence>
<evidence type="ECO:0000313" key="5">
    <source>
        <dbReference type="EMBL" id="MEO1773232.1"/>
    </source>
</evidence>
<proteinExistence type="predicted"/>
<dbReference type="InterPro" id="IPR003313">
    <property type="entry name" value="AraC-bd"/>
</dbReference>
<dbReference type="Gene3D" id="1.10.10.60">
    <property type="entry name" value="Homeodomain-like"/>
    <property type="match status" value="2"/>
</dbReference>
<reference evidence="5 6" key="1">
    <citation type="submission" date="2024-02" db="EMBL/GenBank/DDBJ databases">
        <title>The Genome Sequence of Enterococcus sp. DIV0159.</title>
        <authorList>
            <person name="Earl A."/>
            <person name="Manson A."/>
            <person name="Gilmore M."/>
            <person name="Sanders J."/>
            <person name="Shea T."/>
            <person name="Howe W."/>
            <person name="Livny J."/>
            <person name="Cuomo C."/>
            <person name="Neafsey D."/>
            <person name="Birren B."/>
        </authorList>
    </citation>
    <scope>NUCLEOTIDE SEQUENCE [LARGE SCALE GENOMIC DNA]</scope>
    <source>
        <strain evidence="5 6">665A</strain>
    </source>
</reference>
<dbReference type="InterPro" id="IPR014710">
    <property type="entry name" value="RmlC-like_jellyroll"/>
</dbReference>
<protein>
    <recommendedName>
        <fullName evidence="4">HTH araC/xylS-type domain-containing protein</fullName>
    </recommendedName>
</protein>
<dbReference type="Gene3D" id="2.60.120.10">
    <property type="entry name" value="Jelly Rolls"/>
    <property type="match status" value="1"/>
</dbReference>